<sequence>MPQVNEGACVGQLKLLATSQARRIHDALQAPLAVDQMRAVANSSELLKYVKTGLKEFAGTPEWSPGNLAVSLTAGRRRQRPFARGVREKCMKVFSRMISGLKAVESFVLRVLEGRPAALTATIRSMMKEGSNDPEAIPKGIGMKKRAAEMPKVGMLEGPSVASVIPTVSRAESGTAEQVSERANSRVQASDVAGVPPDGLREEGGMTERVAERSMIRHKEDSNVAHMTLHSSRDESGVAERVAEMAAVNMQATPSPTPGAIPIPTVSPTPKPTAQLGAVAVAFGPASGARLARRRLRQWLGFSVSLLAFPRLGAGQKPDIPQTPAALPTGSRHMTLMTNSTVEHVNGRRMAVACGTGYRDTCDGAENAWECGEDCESGAPYTTHQCICCCQLVVPTPQPTPSPTDAGFSYVQWKSAGQCCRNDHIQLSGNSYATTPAECAPLCDEDPACLYFDHSTEWSNCNTCADCDDDYSHESNYALYTSWAKAPTPAPPQKLMLYLAGSYCEIRTVLYEGEYSSGPMLDECHDAALAESSCGDLVLSNAPHGDRAVNGNHRLLCFCADSTTCSPLFSTVGLNIYQSDVATPTPPTATEAALLVYAAGAFCSTSYHSLGNVDTVEQCVGTALADSRCGDLIHTDAPHGYYGSQPECYPRVLRRCALSKPPAHYTTSTSTRWCRRQRPHPRQRQRRSPRPCHHQRWYRRRQQCLRLLRH</sequence>
<comment type="caution">
    <text evidence="2">The sequence shown here is derived from an EMBL/GenBank/DDBJ whole genome shotgun (WGS) entry which is preliminary data.</text>
</comment>
<evidence type="ECO:0000256" key="1">
    <source>
        <dbReference type="SAM" id="MobiDB-lite"/>
    </source>
</evidence>
<name>A0ABN9UYE6_9DINO</name>
<proteinExistence type="predicted"/>
<feature type="compositionally biased region" description="Basic residues" evidence="1">
    <location>
        <begin position="673"/>
        <end position="693"/>
    </location>
</feature>
<organism evidence="2 3">
    <name type="scientific">Prorocentrum cordatum</name>
    <dbReference type="NCBI Taxonomy" id="2364126"/>
    <lineage>
        <taxon>Eukaryota</taxon>
        <taxon>Sar</taxon>
        <taxon>Alveolata</taxon>
        <taxon>Dinophyceae</taxon>
        <taxon>Prorocentrales</taxon>
        <taxon>Prorocentraceae</taxon>
        <taxon>Prorocentrum</taxon>
    </lineage>
</organism>
<protein>
    <submittedName>
        <fullName evidence="2">Uncharacterized protein</fullName>
    </submittedName>
</protein>
<evidence type="ECO:0000313" key="3">
    <source>
        <dbReference type="Proteomes" id="UP001189429"/>
    </source>
</evidence>
<evidence type="ECO:0000313" key="2">
    <source>
        <dbReference type="EMBL" id="CAK0863677.1"/>
    </source>
</evidence>
<accession>A0ABN9UYE6</accession>
<keyword evidence="3" id="KW-1185">Reference proteome</keyword>
<gene>
    <name evidence="2" type="ORF">PCOR1329_LOCUS51773</name>
</gene>
<feature type="region of interest" description="Disordered" evidence="1">
    <location>
        <begin position="662"/>
        <end position="693"/>
    </location>
</feature>
<reference evidence="2" key="1">
    <citation type="submission" date="2023-10" db="EMBL/GenBank/DDBJ databases">
        <authorList>
            <person name="Chen Y."/>
            <person name="Shah S."/>
            <person name="Dougan E. K."/>
            <person name="Thang M."/>
            <person name="Chan C."/>
        </authorList>
    </citation>
    <scope>NUCLEOTIDE SEQUENCE [LARGE SCALE GENOMIC DNA]</scope>
</reference>
<feature type="region of interest" description="Disordered" evidence="1">
    <location>
        <begin position="172"/>
        <end position="205"/>
    </location>
</feature>
<dbReference type="Proteomes" id="UP001189429">
    <property type="component" value="Unassembled WGS sequence"/>
</dbReference>
<dbReference type="EMBL" id="CAUYUJ010016285">
    <property type="protein sequence ID" value="CAK0863677.1"/>
    <property type="molecule type" value="Genomic_DNA"/>
</dbReference>